<protein>
    <recommendedName>
        <fullName evidence="3">Transferase</fullName>
    </recommendedName>
</protein>
<proteinExistence type="predicted"/>
<reference evidence="1 2" key="1">
    <citation type="submission" date="2020-08" db="EMBL/GenBank/DDBJ databases">
        <title>Genomic Encyclopedia of Type Strains, Phase III (KMG-III): the genomes of soil and plant-associated and newly described type strains.</title>
        <authorList>
            <person name="Whitman W."/>
        </authorList>
    </citation>
    <scope>NUCLEOTIDE SEQUENCE [LARGE SCALE GENOMIC DNA]</scope>
    <source>
        <strain evidence="1 2">CECT 3273</strain>
    </source>
</reference>
<organism evidence="1 2">
    <name type="scientific">Streptomyces griseomycini</name>
    <dbReference type="NCBI Taxonomy" id="66895"/>
    <lineage>
        <taxon>Bacteria</taxon>
        <taxon>Bacillati</taxon>
        <taxon>Actinomycetota</taxon>
        <taxon>Actinomycetes</taxon>
        <taxon>Kitasatosporales</taxon>
        <taxon>Streptomycetaceae</taxon>
        <taxon>Streptomyces</taxon>
    </lineage>
</organism>
<dbReference type="EMBL" id="JACHJI010000005">
    <property type="protein sequence ID" value="MBB4899003.1"/>
    <property type="molecule type" value="Genomic_DNA"/>
</dbReference>
<evidence type="ECO:0008006" key="3">
    <source>
        <dbReference type="Google" id="ProtNLM"/>
    </source>
</evidence>
<dbReference type="AlphaFoldDB" id="A0A7W7LYT8"/>
<evidence type="ECO:0000313" key="2">
    <source>
        <dbReference type="Proteomes" id="UP000579523"/>
    </source>
</evidence>
<sequence>MSTAPTTEVRTDCSADTDGRITFRLRLPSADRPRLLLVLRPKKGRPEEQSYTLDLETCGEHGHVRAVLEPRPALAEGRWDAYLLRAPDAARERLRPGLRDLRPLVDGGTRAWTSPVTVRVPYATKDGFLALRAWRRTAHVEAGPVDIADGAMTVRARLHGAELAEDAAVRLRLRGGGGTERSYRPHPAGGGAFSFTVDCGELAAAAAGSRVWDAFLRPAADAPPVRIGRLFDDVADRKGVYVYPRVTVGGAAVRPYYTVDNDLAVEVTAAG</sequence>
<name>A0A7W7LYT8_9ACTN</name>
<accession>A0A7W7LYT8</accession>
<dbReference type="RefSeq" id="WP_184821351.1">
    <property type="nucleotide sequence ID" value="NZ_BMTI01000006.1"/>
</dbReference>
<dbReference type="Proteomes" id="UP000579523">
    <property type="component" value="Unassembled WGS sequence"/>
</dbReference>
<gene>
    <name evidence="1" type="ORF">FHS37_003063</name>
</gene>
<evidence type="ECO:0000313" key="1">
    <source>
        <dbReference type="EMBL" id="MBB4899003.1"/>
    </source>
</evidence>
<comment type="caution">
    <text evidence="1">The sequence shown here is derived from an EMBL/GenBank/DDBJ whole genome shotgun (WGS) entry which is preliminary data.</text>
</comment>
<keyword evidence="2" id="KW-1185">Reference proteome</keyword>